<protein>
    <submittedName>
        <fullName evidence="1">Uncharacterized protein</fullName>
    </submittedName>
</protein>
<reference evidence="1 2" key="1">
    <citation type="journal article" date="2018" name="Sci. Rep.">
        <title>Genomic signatures of local adaptation to the degree of environmental predictability in rotifers.</title>
        <authorList>
            <person name="Franch-Gras L."/>
            <person name="Hahn C."/>
            <person name="Garcia-Roger E.M."/>
            <person name="Carmona M.J."/>
            <person name="Serra M."/>
            <person name="Gomez A."/>
        </authorList>
    </citation>
    <scope>NUCLEOTIDE SEQUENCE [LARGE SCALE GENOMIC DNA]</scope>
    <source>
        <strain evidence="1">HYR1</strain>
    </source>
</reference>
<dbReference type="Proteomes" id="UP000276133">
    <property type="component" value="Unassembled WGS sequence"/>
</dbReference>
<evidence type="ECO:0000313" key="2">
    <source>
        <dbReference type="Proteomes" id="UP000276133"/>
    </source>
</evidence>
<comment type="caution">
    <text evidence="1">The sequence shown here is derived from an EMBL/GenBank/DDBJ whole genome shotgun (WGS) entry which is preliminary data.</text>
</comment>
<keyword evidence="2" id="KW-1185">Reference proteome</keyword>
<proteinExistence type="predicted"/>
<dbReference type="AlphaFoldDB" id="A0A3M7RC08"/>
<evidence type="ECO:0000313" key="1">
    <source>
        <dbReference type="EMBL" id="RNA21060.1"/>
    </source>
</evidence>
<dbReference type="EMBL" id="REGN01003743">
    <property type="protein sequence ID" value="RNA21060.1"/>
    <property type="molecule type" value="Genomic_DNA"/>
</dbReference>
<gene>
    <name evidence="1" type="ORF">BpHYR1_029631</name>
</gene>
<sequence>MEEIRGTSILPNFKSSKTYLRYMRGYRTEICIDKSLQLRFLKYILKKNSQIERGFLSTKK</sequence>
<name>A0A3M7RC08_BRAPC</name>
<organism evidence="1 2">
    <name type="scientific">Brachionus plicatilis</name>
    <name type="common">Marine rotifer</name>
    <name type="synonym">Brachionus muelleri</name>
    <dbReference type="NCBI Taxonomy" id="10195"/>
    <lineage>
        <taxon>Eukaryota</taxon>
        <taxon>Metazoa</taxon>
        <taxon>Spiralia</taxon>
        <taxon>Gnathifera</taxon>
        <taxon>Rotifera</taxon>
        <taxon>Eurotatoria</taxon>
        <taxon>Monogononta</taxon>
        <taxon>Pseudotrocha</taxon>
        <taxon>Ploima</taxon>
        <taxon>Brachionidae</taxon>
        <taxon>Brachionus</taxon>
    </lineage>
</organism>
<accession>A0A3M7RC08</accession>